<sequence>MLPSAAPSFYIPVRSSMMMKWTRIRRRDKGTAWRRYVWTWHGGAARAGSDSAAARGQKKLLLLRRESISETLGVSRIRVV</sequence>
<reference evidence="1 2" key="1">
    <citation type="submission" date="2019-07" db="EMBL/GenBank/DDBJ databases">
        <title>WGS assembly of Gossypium tomentosum.</title>
        <authorList>
            <person name="Chen Z.J."/>
            <person name="Sreedasyam A."/>
            <person name="Ando A."/>
            <person name="Song Q."/>
            <person name="De L."/>
            <person name="Hulse-Kemp A."/>
            <person name="Ding M."/>
            <person name="Ye W."/>
            <person name="Kirkbride R."/>
            <person name="Jenkins J."/>
            <person name="Plott C."/>
            <person name="Lovell J."/>
            <person name="Lin Y.-M."/>
            <person name="Vaughn R."/>
            <person name="Liu B."/>
            <person name="Li W."/>
            <person name="Simpson S."/>
            <person name="Scheffler B."/>
            <person name="Saski C."/>
            <person name="Grover C."/>
            <person name="Hu G."/>
            <person name="Conover J."/>
            <person name="Carlson J."/>
            <person name="Shu S."/>
            <person name="Boston L."/>
            <person name="Williams M."/>
            <person name="Peterson D."/>
            <person name="Mcgee K."/>
            <person name="Jones D."/>
            <person name="Wendel J."/>
            <person name="Stelly D."/>
            <person name="Grimwood J."/>
            <person name="Schmutz J."/>
        </authorList>
    </citation>
    <scope>NUCLEOTIDE SEQUENCE [LARGE SCALE GENOMIC DNA]</scope>
    <source>
        <strain evidence="1">7179.01</strain>
    </source>
</reference>
<dbReference type="Proteomes" id="UP000322667">
    <property type="component" value="Chromosome D10"/>
</dbReference>
<evidence type="ECO:0000313" key="1">
    <source>
        <dbReference type="EMBL" id="TYH49474.1"/>
    </source>
</evidence>
<keyword evidence="2" id="KW-1185">Reference proteome</keyword>
<organism evidence="1 2">
    <name type="scientific">Gossypium tomentosum</name>
    <name type="common">Hawaiian cotton</name>
    <name type="synonym">Gossypium sandvicense</name>
    <dbReference type="NCBI Taxonomy" id="34277"/>
    <lineage>
        <taxon>Eukaryota</taxon>
        <taxon>Viridiplantae</taxon>
        <taxon>Streptophyta</taxon>
        <taxon>Embryophyta</taxon>
        <taxon>Tracheophyta</taxon>
        <taxon>Spermatophyta</taxon>
        <taxon>Magnoliopsida</taxon>
        <taxon>eudicotyledons</taxon>
        <taxon>Gunneridae</taxon>
        <taxon>Pentapetalae</taxon>
        <taxon>rosids</taxon>
        <taxon>malvids</taxon>
        <taxon>Malvales</taxon>
        <taxon>Malvaceae</taxon>
        <taxon>Malvoideae</taxon>
        <taxon>Gossypium</taxon>
    </lineage>
</organism>
<proteinExistence type="predicted"/>
<evidence type="ECO:0000313" key="2">
    <source>
        <dbReference type="Proteomes" id="UP000322667"/>
    </source>
</evidence>
<name>A0A5D2J4H3_GOSTO</name>
<gene>
    <name evidence="1" type="ORF">ES332_D10G139800v1</name>
</gene>
<protein>
    <submittedName>
        <fullName evidence="1">Uncharacterized protein</fullName>
    </submittedName>
</protein>
<dbReference type="EMBL" id="CM017632">
    <property type="protein sequence ID" value="TYH49474.1"/>
    <property type="molecule type" value="Genomic_DNA"/>
</dbReference>
<dbReference type="AlphaFoldDB" id="A0A5D2J4H3"/>
<accession>A0A5D2J4H3</accession>